<reference evidence="2 3" key="1">
    <citation type="journal article" date="2019" name="Commun. Biol.">
        <title>The bagworm genome reveals a unique fibroin gene that provides high tensile strength.</title>
        <authorList>
            <person name="Kono N."/>
            <person name="Nakamura H."/>
            <person name="Ohtoshi R."/>
            <person name="Tomita M."/>
            <person name="Numata K."/>
            <person name="Arakawa K."/>
        </authorList>
    </citation>
    <scope>NUCLEOTIDE SEQUENCE [LARGE SCALE GENOMIC DNA]</scope>
</reference>
<dbReference type="AlphaFoldDB" id="A0A4C1WY53"/>
<feature type="compositionally biased region" description="Basic and acidic residues" evidence="1">
    <location>
        <begin position="30"/>
        <end position="44"/>
    </location>
</feature>
<sequence length="129" mass="13959">MSPLGCQYVMRTYWIDASTPAVAAWIGNEVDTRRPHGERGEHPRLYKQGHPKGAPSSSAAADGEATRRGSSPPQGVKLSSTTTTAFHSEPYQVEEQSSFTLVDFEPDRKSVVVGVLKKEDLSVAAFGLP</sequence>
<evidence type="ECO:0000313" key="2">
    <source>
        <dbReference type="EMBL" id="GBP55037.1"/>
    </source>
</evidence>
<proteinExistence type="predicted"/>
<accession>A0A4C1WY53</accession>
<feature type="compositionally biased region" description="Polar residues" evidence="1">
    <location>
        <begin position="68"/>
        <end position="86"/>
    </location>
</feature>
<evidence type="ECO:0000313" key="3">
    <source>
        <dbReference type="Proteomes" id="UP000299102"/>
    </source>
</evidence>
<protein>
    <submittedName>
        <fullName evidence="2">Uncharacterized protein</fullName>
    </submittedName>
</protein>
<name>A0A4C1WY53_EUMVA</name>
<dbReference type="Proteomes" id="UP000299102">
    <property type="component" value="Unassembled WGS sequence"/>
</dbReference>
<evidence type="ECO:0000256" key="1">
    <source>
        <dbReference type="SAM" id="MobiDB-lite"/>
    </source>
</evidence>
<dbReference type="EMBL" id="BGZK01000660">
    <property type="protein sequence ID" value="GBP55037.1"/>
    <property type="molecule type" value="Genomic_DNA"/>
</dbReference>
<gene>
    <name evidence="2" type="ORF">EVAR_46333_1</name>
</gene>
<feature type="region of interest" description="Disordered" evidence="1">
    <location>
        <begin position="27"/>
        <end position="92"/>
    </location>
</feature>
<keyword evidence="3" id="KW-1185">Reference proteome</keyword>
<comment type="caution">
    <text evidence="2">The sequence shown here is derived from an EMBL/GenBank/DDBJ whole genome shotgun (WGS) entry which is preliminary data.</text>
</comment>
<organism evidence="2 3">
    <name type="scientific">Eumeta variegata</name>
    <name type="common">Bagworm moth</name>
    <name type="synonym">Eumeta japonica</name>
    <dbReference type="NCBI Taxonomy" id="151549"/>
    <lineage>
        <taxon>Eukaryota</taxon>
        <taxon>Metazoa</taxon>
        <taxon>Ecdysozoa</taxon>
        <taxon>Arthropoda</taxon>
        <taxon>Hexapoda</taxon>
        <taxon>Insecta</taxon>
        <taxon>Pterygota</taxon>
        <taxon>Neoptera</taxon>
        <taxon>Endopterygota</taxon>
        <taxon>Lepidoptera</taxon>
        <taxon>Glossata</taxon>
        <taxon>Ditrysia</taxon>
        <taxon>Tineoidea</taxon>
        <taxon>Psychidae</taxon>
        <taxon>Oiketicinae</taxon>
        <taxon>Eumeta</taxon>
    </lineage>
</organism>